<gene>
    <name evidence="1" type="ORF">M8C21_006172</name>
</gene>
<comment type="caution">
    <text evidence="1">The sequence shown here is derived from an EMBL/GenBank/DDBJ whole genome shotgun (WGS) entry which is preliminary data.</text>
</comment>
<evidence type="ECO:0000313" key="1">
    <source>
        <dbReference type="EMBL" id="KAI7733208.1"/>
    </source>
</evidence>
<evidence type="ECO:0000313" key="2">
    <source>
        <dbReference type="Proteomes" id="UP001206925"/>
    </source>
</evidence>
<accession>A0AAD5C2K1</accession>
<organism evidence="1 2">
    <name type="scientific">Ambrosia artemisiifolia</name>
    <name type="common">Common ragweed</name>
    <dbReference type="NCBI Taxonomy" id="4212"/>
    <lineage>
        <taxon>Eukaryota</taxon>
        <taxon>Viridiplantae</taxon>
        <taxon>Streptophyta</taxon>
        <taxon>Embryophyta</taxon>
        <taxon>Tracheophyta</taxon>
        <taxon>Spermatophyta</taxon>
        <taxon>Magnoliopsida</taxon>
        <taxon>eudicotyledons</taxon>
        <taxon>Gunneridae</taxon>
        <taxon>Pentapetalae</taxon>
        <taxon>asterids</taxon>
        <taxon>campanulids</taxon>
        <taxon>Asterales</taxon>
        <taxon>Asteraceae</taxon>
        <taxon>Asteroideae</taxon>
        <taxon>Heliantheae alliance</taxon>
        <taxon>Heliantheae</taxon>
        <taxon>Ambrosia</taxon>
    </lineage>
</organism>
<protein>
    <submittedName>
        <fullName evidence="1">Uncharacterized protein</fullName>
    </submittedName>
</protein>
<dbReference type="Proteomes" id="UP001206925">
    <property type="component" value="Unassembled WGS sequence"/>
</dbReference>
<sequence>EKIKDFPPMTNYKQQPWYKNPKYMCDATPKTIHGCPEGVLLMLGVMKFQLFEQRGAAKVAFQPTPDARICGSTSPFFADRLVSNCRSQIQFSDYITTSRYVEPLFHLLLHQICLGVC</sequence>
<dbReference type="EMBL" id="JAMZMK010010065">
    <property type="protein sequence ID" value="KAI7733208.1"/>
    <property type="molecule type" value="Genomic_DNA"/>
</dbReference>
<reference evidence="1" key="1">
    <citation type="submission" date="2022-06" db="EMBL/GenBank/DDBJ databases">
        <title>Uncovering the hologenomic basis of an extraordinary plant invasion.</title>
        <authorList>
            <person name="Bieker V.C."/>
            <person name="Martin M.D."/>
            <person name="Gilbert T."/>
            <person name="Hodgins K."/>
            <person name="Battlay P."/>
            <person name="Petersen B."/>
            <person name="Wilson J."/>
        </authorList>
    </citation>
    <scope>NUCLEOTIDE SEQUENCE</scope>
    <source>
        <strain evidence="1">AA19_3_7</strain>
        <tissue evidence="1">Leaf</tissue>
    </source>
</reference>
<name>A0AAD5C2K1_AMBAR</name>
<keyword evidence="2" id="KW-1185">Reference proteome</keyword>
<dbReference type="AlphaFoldDB" id="A0AAD5C2K1"/>
<proteinExistence type="predicted"/>
<feature type="non-terminal residue" evidence="1">
    <location>
        <position position="117"/>
    </location>
</feature>